<dbReference type="GO" id="GO:0016787">
    <property type="term" value="F:hydrolase activity"/>
    <property type="evidence" value="ECO:0007669"/>
    <property type="project" value="UniProtKB-KW"/>
</dbReference>
<evidence type="ECO:0000313" key="3">
    <source>
        <dbReference type="EMBL" id="RJF86635.1"/>
    </source>
</evidence>
<name>A0A418W9D8_9PROT</name>
<dbReference type="OrthoDB" id="217645at2"/>
<dbReference type="RefSeq" id="WP_119777281.1">
    <property type="nucleotide sequence ID" value="NZ_QYUK01000011.1"/>
</dbReference>
<dbReference type="SUPFAM" id="SSF53474">
    <property type="entry name" value="alpha/beta-Hydrolases"/>
    <property type="match status" value="1"/>
</dbReference>
<accession>A0A418W9D8</accession>
<dbReference type="Gene3D" id="1.20.1440.110">
    <property type="entry name" value="acylaminoacyl peptidase"/>
    <property type="match status" value="1"/>
</dbReference>
<sequence>MTRRRKILIGLAGVLALGAGWYLTRPADIGQGRFFADQTYHFQTLRALSDIPFDGADTAEVLETVKHITAGDADSWFAAWEHTGDRVAAMGRATRDPVSRGRALLRAHNYYRTAEFLLAPDDPRRPPSWKKNVDAFYEGIDTLGVTYERIKAPYGDKHLNALYFPGPAGAEQRPLIVIGGGYDSTLEELYFMLAAAAYERGYSVLAYEGPGQGSVLRDQGLVFTHEWEKPTGAVIDAFLAAHPRPPKMVLVGVSLGGYLAPRAAAFDDRFDGVVAFDVFFDVGVTARAKLPGFAQWLRRNGFDGPVEALIDLKTTMNPGFKWAVENGMWVLGTKGPLETLDAFAAYTLEPVASRIKADVLILAGADDHFVPVAQVGQFEKALTQARSVTSVIYDRDSGGAEHCQLGAQTLWHATFFDWLLQKFPVVAS</sequence>
<dbReference type="AlphaFoldDB" id="A0A418W9D8"/>
<evidence type="ECO:0000256" key="1">
    <source>
        <dbReference type="ARBA" id="ARBA00038115"/>
    </source>
</evidence>
<gene>
    <name evidence="3" type="ORF">D3874_06035</name>
</gene>
<reference evidence="3 4" key="1">
    <citation type="submission" date="2018-09" db="EMBL/GenBank/DDBJ databases">
        <authorList>
            <person name="Zhu H."/>
        </authorList>
    </citation>
    <scope>NUCLEOTIDE SEQUENCE [LARGE SCALE GENOMIC DNA]</scope>
    <source>
        <strain evidence="3 4">K1W22B-8</strain>
    </source>
</reference>
<dbReference type="InterPro" id="IPR000073">
    <property type="entry name" value="AB_hydrolase_1"/>
</dbReference>
<evidence type="ECO:0000259" key="2">
    <source>
        <dbReference type="Pfam" id="PF00561"/>
    </source>
</evidence>
<organism evidence="3 4">
    <name type="scientific">Oleomonas cavernae</name>
    <dbReference type="NCBI Taxonomy" id="2320859"/>
    <lineage>
        <taxon>Bacteria</taxon>
        <taxon>Pseudomonadati</taxon>
        <taxon>Pseudomonadota</taxon>
        <taxon>Alphaproteobacteria</taxon>
        <taxon>Acetobacterales</taxon>
        <taxon>Acetobacteraceae</taxon>
        <taxon>Oleomonas</taxon>
    </lineage>
</organism>
<dbReference type="PANTHER" id="PTHR22946">
    <property type="entry name" value="DIENELACTONE HYDROLASE DOMAIN-CONTAINING PROTEIN-RELATED"/>
    <property type="match status" value="1"/>
</dbReference>
<keyword evidence="4" id="KW-1185">Reference proteome</keyword>
<comment type="caution">
    <text evidence="3">The sequence shown here is derived from an EMBL/GenBank/DDBJ whole genome shotgun (WGS) entry which is preliminary data.</text>
</comment>
<dbReference type="InterPro" id="IPR029058">
    <property type="entry name" value="AB_hydrolase_fold"/>
</dbReference>
<evidence type="ECO:0000313" key="4">
    <source>
        <dbReference type="Proteomes" id="UP000284605"/>
    </source>
</evidence>
<protein>
    <submittedName>
        <fullName evidence="3">Alpha/beta fold hydrolase</fullName>
    </submittedName>
</protein>
<dbReference type="Gene3D" id="3.40.50.1820">
    <property type="entry name" value="alpha/beta hydrolase"/>
    <property type="match status" value="1"/>
</dbReference>
<dbReference type="InterPro" id="IPR050261">
    <property type="entry name" value="FrsA_esterase"/>
</dbReference>
<dbReference type="EMBL" id="QYUK01000011">
    <property type="protein sequence ID" value="RJF86635.1"/>
    <property type="molecule type" value="Genomic_DNA"/>
</dbReference>
<comment type="similarity">
    <text evidence="1">Belongs to the AB hydrolase superfamily. FUS2 hydrolase family.</text>
</comment>
<dbReference type="Pfam" id="PF00561">
    <property type="entry name" value="Abhydrolase_1"/>
    <property type="match status" value="1"/>
</dbReference>
<proteinExistence type="inferred from homology"/>
<feature type="domain" description="AB hydrolase-1" evidence="2">
    <location>
        <begin position="174"/>
        <end position="387"/>
    </location>
</feature>
<dbReference type="PANTHER" id="PTHR22946:SF12">
    <property type="entry name" value="CONIDIAL PIGMENT BIOSYNTHESIS PROTEIN AYG1 (AFU_ORTHOLOGUE AFUA_2G17550)"/>
    <property type="match status" value="1"/>
</dbReference>
<dbReference type="Proteomes" id="UP000284605">
    <property type="component" value="Unassembled WGS sequence"/>
</dbReference>
<keyword evidence="3" id="KW-0378">Hydrolase</keyword>